<dbReference type="CDD" id="cd07016">
    <property type="entry name" value="S14_ClpP_1"/>
    <property type="match status" value="1"/>
</dbReference>
<dbReference type="GO" id="GO:0004176">
    <property type="term" value="F:ATP-dependent peptidase activity"/>
    <property type="evidence" value="ECO:0007669"/>
    <property type="project" value="InterPro"/>
</dbReference>
<dbReference type="SUPFAM" id="SSF52096">
    <property type="entry name" value="ClpP/crotonase"/>
    <property type="match status" value="1"/>
</dbReference>
<reference evidence="7 8" key="1">
    <citation type="journal article" date="2000" name="Arch. Microbiol.">
        <title>Rhodobaca bogoriensis gen. nov. and sp. nov., an alkaliphilic purple nonsulfur bacterium from African Rift Valley soda lakes.</title>
        <authorList>
            <person name="Milford A.D."/>
            <person name="Achenbach L.A."/>
            <person name="Jung D.O."/>
            <person name="Madigan M.T."/>
        </authorList>
    </citation>
    <scope>NUCLEOTIDE SEQUENCE [LARGE SCALE GENOMIC DNA]</scope>
    <source>
        <strain evidence="7 8">2376</strain>
    </source>
</reference>
<organism evidence="7 8">
    <name type="scientific">Rhabdonatronobacter sediminivivens</name>
    <dbReference type="NCBI Taxonomy" id="2743469"/>
    <lineage>
        <taxon>Bacteria</taxon>
        <taxon>Pseudomonadati</taxon>
        <taxon>Pseudomonadota</taxon>
        <taxon>Alphaproteobacteria</taxon>
        <taxon>Rhodobacterales</taxon>
        <taxon>Paracoccaceae</taxon>
        <taxon>Rhabdonatronobacter</taxon>
    </lineage>
</organism>
<name>A0A7Z0HYH3_9RHOB</name>
<dbReference type="PRINTS" id="PR00127">
    <property type="entry name" value="CLPPROTEASEP"/>
</dbReference>
<dbReference type="PANTHER" id="PTHR10381">
    <property type="entry name" value="ATP-DEPENDENT CLP PROTEASE PROTEOLYTIC SUBUNIT"/>
    <property type="match status" value="1"/>
</dbReference>
<dbReference type="InterPro" id="IPR023562">
    <property type="entry name" value="ClpP/TepA"/>
</dbReference>
<dbReference type="AlphaFoldDB" id="A0A7Z0HYH3"/>
<keyword evidence="5" id="KW-0720">Serine protease</keyword>
<dbReference type="PANTHER" id="PTHR10381:SF70">
    <property type="entry name" value="ATP-DEPENDENT CLP PROTEASE PROTEOLYTIC SUBUNIT"/>
    <property type="match status" value="1"/>
</dbReference>
<evidence type="ECO:0000256" key="4">
    <source>
        <dbReference type="ARBA" id="ARBA00022801"/>
    </source>
</evidence>
<proteinExistence type="inferred from homology"/>
<dbReference type="RefSeq" id="WP_179905302.1">
    <property type="nucleotide sequence ID" value="NZ_JACBXS010000009.1"/>
</dbReference>
<evidence type="ECO:0000313" key="8">
    <source>
        <dbReference type="Proteomes" id="UP000529417"/>
    </source>
</evidence>
<evidence type="ECO:0000256" key="6">
    <source>
        <dbReference type="RuleBase" id="RU003567"/>
    </source>
</evidence>
<dbReference type="Gene3D" id="3.90.226.10">
    <property type="entry name" value="2-enoyl-CoA Hydratase, Chain A, domain 1"/>
    <property type="match status" value="1"/>
</dbReference>
<keyword evidence="2" id="KW-0963">Cytoplasm</keyword>
<dbReference type="GO" id="GO:0009368">
    <property type="term" value="C:endopeptidase Clp complex"/>
    <property type="evidence" value="ECO:0007669"/>
    <property type="project" value="TreeGrafter"/>
</dbReference>
<evidence type="ECO:0000256" key="2">
    <source>
        <dbReference type="ARBA" id="ARBA00022490"/>
    </source>
</evidence>
<evidence type="ECO:0000256" key="5">
    <source>
        <dbReference type="ARBA" id="ARBA00022825"/>
    </source>
</evidence>
<keyword evidence="8" id="KW-1185">Reference proteome</keyword>
<gene>
    <name evidence="7" type="ORF">HUK65_06295</name>
</gene>
<dbReference type="InterPro" id="IPR029045">
    <property type="entry name" value="ClpP/crotonase-like_dom_sf"/>
</dbReference>
<keyword evidence="4" id="KW-0378">Hydrolase</keyword>
<dbReference type="Pfam" id="PF00574">
    <property type="entry name" value="CLP_protease"/>
    <property type="match status" value="1"/>
</dbReference>
<protein>
    <recommendedName>
        <fullName evidence="6">ATP-dependent Clp protease proteolytic subunit</fullName>
    </recommendedName>
</protein>
<keyword evidence="3 7" id="KW-0645">Protease</keyword>
<dbReference type="Proteomes" id="UP000529417">
    <property type="component" value="Unassembled WGS sequence"/>
</dbReference>
<dbReference type="EMBL" id="JACBXS010000009">
    <property type="protein sequence ID" value="NYS24597.1"/>
    <property type="molecule type" value="Genomic_DNA"/>
</dbReference>
<comment type="caution">
    <text evidence="7">The sequence shown here is derived from an EMBL/GenBank/DDBJ whole genome shotgun (WGS) entry which is preliminary data.</text>
</comment>
<evidence type="ECO:0000256" key="1">
    <source>
        <dbReference type="ARBA" id="ARBA00007039"/>
    </source>
</evidence>
<sequence>MSAYRIEGIIGEGNSTASAVSAYLAQHPSGANVVINSPGGCAFEGSAMLAELERHGNVTVIVQGIAASAASLAMCGGKTIIAHPDAVIMIHEPGAVSFGTADGHRRTADTLDKLTATYAAAYARATGHPVARIASWMKAESWMTASEALALNFIDRIEGDGQPVAVAQFDFTRFQHAPASLVRMARANGWATASPDTGKKETTDA</sequence>
<evidence type="ECO:0000256" key="3">
    <source>
        <dbReference type="ARBA" id="ARBA00022670"/>
    </source>
</evidence>
<dbReference type="GO" id="GO:0051117">
    <property type="term" value="F:ATPase binding"/>
    <property type="evidence" value="ECO:0007669"/>
    <property type="project" value="TreeGrafter"/>
</dbReference>
<evidence type="ECO:0000313" key="7">
    <source>
        <dbReference type="EMBL" id="NYS24597.1"/>
    </source>
</evidence>
<dbReference type="GO" id="GO:0006515">
    <property type="term" value="P:protein quality control for misfolded or incompletely synthesized proteins"/>
    <property type="evidence" value="ECO:0007669"/>
    <property type="project" value="TreeGrafter"/>
</dbReference>
<accession>A0A7Z0HYH3</accession>
<dbReference type="InterPro" id="IPR001907">
    <property type="entry name" value="ClpP"/>
</dbReference>
<dbReference type="GO" id="GO:0004252">
    <property type="term" value="F:serine-type endopeptidase activity"/>
    <property type="evidence" value="ECO:0007669"/>
    <property type="project" value="InterPro"/>
</dbReference>
<dbReference type="NCBIfam" id="NF045542">
    <property type="entry name" value="Clp_rel_HeadMat"/>
    <property type="match status" value="1"/>
</dbReference>
<comment type="similarity">
    <text evidence="1 6">Belongs to the peptidase S14 family.</text>
</comment>